<proteinExistence type="predicted"/>
<evidence type="ECO:0000256" key="1">
    <source>
        <dbReference type="SAM" id="MobiDB-lite"/>
    </source>
</evidence>
<accession>A0ABQ9ZKF3</accession>
<evidence type="ECO:0000313" key="3">
    <source>
        <dbReference type="Proteomes" id="UP001234178"/>
    </source>
</evidence>
<organism evidence="2 3">
    <name type="scientific">Daphnia magna</name>
    <dbReference type="NCBI Taxonomy" id="35525"/>
    <lineage>
        <taxon>Eukaryota</taxon>
        <taxon>Metazoa</taxon>
        <taxon>Ecdysozoa</taxon>
        <taxon>Arthropoda</taxon>
        <taxon>Crustacea</taxon>
        <taxon>Branchiopoda</taxon>
        <taxon>Diplostraca</taxon>
        <taxon>Cladocera</taxon>
        <taxon>Anomopoda</taxon>
        <taxon>Daphniidae</taxon>
        <taxon>Daphnia</taxon>
    </lineage>
</organism>
<dbReference type="EMBL" id="JAOYFB010000004">
    <property type="protein sequence ID" value="KAK4013398.1"/>
    <property type="molecule type" value="Genomic_DNA"/>
</dbReference>
<dbReference type="Proteomes" id="UP001234178">
    <property type="component" value="Unassembled WGS sequence"/>
</dbReference>
<comment type="caution">
    <text evidence="2">The sequence shown here is derived from an EMBL/GenBank/DDBJ whole genome shotgun (WGS) entry which is preliminary data.</text>
</comment>
<protein>
    <submittedName>
        <fullName evidence="2">Uncharacterized protein</fullName>
    </submittedName>
</protein>
<feature type="region of interest" description="Disordered" evidence="1">
    <location>
        <begin position="73"/>
        <end position="150"/>
    </location>
</feature>
<sequence length="205" mass="22966">MVSIVSYPGMTLLKENIQELMNQCLYHHSRYLSAIAPTGDSLNTEEQWAIRTDTAAHDAFKLIDDYLNTIQFDETPNGGVKRPANDKESSLEITNPKDTSGPDDNSMSFDNRPETIFPDPPPRPLNRSTPFDNPPGATLPNPPPRSADYSGSSGFNWLSTMLPRIEITLFNGDPRLWRSFSRSFKELVHEVLPSDAQRIVALKTC</sequence>
<evidence type="ECO:0000313" key="2">
    <source>
        <dbReference type="EMBL" id="KAK4013398.1"/>
    </source>
</evidence>
<name>A0ABQ9ZKF3_9CRUS</name>
<feature type="compositionally biased region" description="Polar residues" evidence="1">
    <location>
        <begin position="91"/>
        <end position="109"/>
    </location>
</feature>
<reference evidence="2 3" key="1">
    <citation type="journal article" date="2023" name="Nucleic Acids Res.">
        <title>The hologenome of Daphnia magna reveals possible DNA methylation and microbiome-mediated evolution of the host genome.</title>
        <authorList>
            <person name="Chaturvedi A."/>
            <person name="Li X."/>
            <person name="Dhandapani V."/>
            <person name="Marshall H."/>
            <person name="Kissane S."/>
            <person name="Cuenca-Cambronero M."/>
            <person name="Asole G."/>
            <person name="Calvet F."/>
            <person name="Ruiz-Romero M."/>
            <person name="Marangio P."/>
            <person name="Guigo R."/>
            <person name="Rago D."/>
            <person name="Mirbahai L."/>
            <person name="Eastwood N."/>
            <person name="Colbourne J.K."/>
            <person name="Zhou J."/>
            <person name="Mallon E."/>
            <person name="Orsini L."/>
        </authorList>
    </citation>
    <scope>NUCLEOTIDE SEQUENCE [LARGE SCALE GENOMIC DNA]</scope>
    <source>
        <strain evidence="2">LRV0_1</strain>
    </source>
</reference>
<gene>
    <name evidence="2" type="ORF">OUZ56_025940</name>
</gene>
<keyword evidence="3" id="KW-1185">Reference proteome</keyword>